<gene>
    <name evidence="3" type="ORF">GS429_01035</name>
</gene>
<dbReference type="InterPro" id="IPR036526">
    <property type="entry name" value="C-N_Hydrolase_sf"/>
</dbReference>
<comment type="caution">
    <text evidence="3">The sequence shown here is derived from an EMBL/GenBank/DDBJ whole genome shotgun (WGS) entry which is preliminary data.</text>
</comment>
<name>A0A6B0VHZ0_9EURY</name>
<dbReference type="GO" id="GO:0050126">
    <property type="term" value="F:N-carbamoylputrescine amidase activity"/>
    <property type="evidence" value="ECO:0007669"/>
    <property type="project" value="TreeGrafter"/>
</dbReference>
<dbReference type="Proteomes" id="UP000434101">
    <property type="component" value="Unassembled WGS sequence"/>
</dbReference>
<reference evidence="3 4" key="1">
    <citation type="submission" date="2020-01" db="EMBL/GenBank/DDBJ databases">
        <title>Natronorubrum sp. JWXQ-INN 674 isolated from Inner Mongolia Autonomous Region of China.</title>
        <authorList>
            <person name="Xue Q."/>
        </authorList>
    </citation>
    <scope>NUCLEOTIDE SEQUENCE [LARGE SCALE GENOMIC DNA]</scope>
    <source>
        <strain evidence="3 4">JWXQ-INN-674</strain>
    </source>
</reference>
<dbReference type="AlphaFoldDB" id="A0A6B0VHZ0"/>
<evidence type="ECO:0000259" key="2">
    <source>
        <dbReference type="Pfam" id="PF00795"/>
    </source>
</evidence>
<evidence type="ECO:0000313" key="3">
    <source>
        <dbReference type="EMBL" id="MXV60675.1"/>
    </source>
</evidence>
<proteinExistence type="predicted"/>
<accession>A0A6B0VHZ0</accession>
<dbReference type="RefSeq" id="WP_160061871.1">
    <property type="nucleotide sequence ID" value="NZ_WUYX01000004.1"/>
</dbReference>
<dbReference type="InterPro" id="IPR003010">
    <property type="entry name" value="C-N_Hydrolase"/>
</dbReference>
<protein>
    <submittedName>
        <fullName evidence="3">Nitrilase</fullName>
    </submittedName>
</protein>
<sequence>MTAAGDARIVAAQTVPEFGAVERNRERTVEIAQNHADADLLVLPELATSGYVFESVAEVESMAEPRDGETARAWTEVAAETDTWIVGGVPEVANGSYYNSALVVSPSGVEGVYRKVHRWNEEKRWFEAGSELPVFETPFGRLGVQICNDQWFPEATIAQARRGADLIAVPTNWVPDPSGGRENRPGGWTMGVHQAVAHANANKVAIACADRAGTERGVAFEGQSVILDANGAPVAGPAPTDGSHVLEATCDLSRSREKALTTYDDALEDRRPDVYGLDRALD</sequence>
<dbReference type="OrthoDB" id="39312at2157"/>
<keyword evidence="1" id="KW-0378">Hydrolase</keyword>
<evidence type="ECO:0000256" key="1">
    <source>
        <dbReference type="ARBA" id="ARBA00022801"/>
    </source>
</evidence>
<organism evidence="3 4">
    <name type="scientific">Natronorubrum halalkaliphilum</name>
    <dbReference type="NCBI Taxonomy" id="2691917"/>
    <lineage>
        <taxon>Archaea</taxon>
        <taxon>Methanobacteriati</taxon>
        <taxon>Methanobacteriota</taxon>
        <taxon>Stenosarchaea group</taxon>
        <taxon>Halobacteria</taxon>
        <taxon>Halobacteriales</taxon>
        <taxon>Natrialbaceae</taxon>
        <taxon>Natronorubrum</taxon>
    </lineage>
</organism>
<dbReference type="GO" id="GO:0033388">
    <property type="term" value="P:putrescine biosynthetic process from arginine"/>
    <property type="evidence" value="ECO:0007669"/>
    <property type="project" value="TreeGrafter"/>
</dbReference>
<dbReference type="SUPFAM" id="SSF56317">
    <property type="entry name" value="Carbon-nitrogen hydrolase"/>
    <property type="match status" value="1"/>
</dbReference>
<dbReference type="PANTHER" id="PTHR43674:SF2">
    <property type="entry name" value="BETA-UREIDOPROPIONASE"/>
    <property type="match status" value="1"/>
</dbReference>
<dbReference type="Gene3D" id="3.60.110.10">
    <property type="entry name" value="Carbon-nitrogen hydrolase"/>
    <property type="match status" value="1"/>
</dbReference>
<dbReference type="PANTHER" id="PTHR43674">
    <property type="entry name" value="NITRILASE C965.09-RELATED"/>
    <property type="match status" value="1"/>
</dbReference>
<feature type="domain" description="CN hydrolase" evidence="2">
    <location>
        <begin position="22"/>
        <end position="257"/>
    </location>
</feature>
<evidence type="ECO:0000313" key="4">
    <source>
        <dbReference type="Proteomes" id="UP000434101"/>
    </source>
</evidence>
<dbReference type="EMBL" id="WUYX01000004">
    <property type="protein sequence ID" value="MXV60675.1"/>
    <property type="molecule type" value="Genomic_DNA"/>
</dbReference>
<dbReference type="Pfam" id="PF00795">
    <property type="entry name" value="CN_hydrolase"/>
    <property type="match status" value="1"/>
</dbReference>
<dbReference type="InterPro" id="IPR050345">
    <property type="entry name" value="Aliph_Amidase/BUP"/>
</dbReference>
<dbReference type="CDD" id="cd07580">
    <property type="entry name" value="nitrilase_2"/>
    <property type="match status" value="1"/>
</dbReference>
<keyword evidence="4" id="KW-1185">Reference proteome</keyword>